<organism evidence="1 2">
    <name type="scientific">Acidisoma silvae</name>
    <dbReference type="NCBI Taxonomy" id="2802396"/>
    <lineage>
        <taxon>Bacteria</taxon>
        <taxon>Pseudomonadati</taxon>
        <taxon>Pseudomonadota</taxon>
        <taxon>Alphaproteobacteria</taxon>
        <taxon>Acetobacterales</taxon>
        <taxon>Acidocellaceae</taxon>
        <taxon>Acidisoma</taxon>
    </lineage>
</organism>
<accession>A0A963YVX9</accession>
<keyword evidence="2" id="KW-1185">Reference proteome</keyword>
<evidence type="ECO:0000313" key="1">
    <source>
        <dbReference type="EMBL" id="MCB8877133.1"/>
    </source>
</evidence>
<proteinExistence type="predicted"/>
<dbReference type="AlphaFoldDB" id="A0A963YVX9"/>
<gene>
    <name evidence="1" type="ORF">ASILVAE211_18200</name>
</gene>
<dbReference type="EMBL" id="JAESVB010000010">
    <property type="protein sequence ID" value="MCB8877133.1"/>
    <property type="molecule type" value="Genomic_DNA"/>
</dbReference>
<protein>
    <submittedName>
        <fullName evidence="1">Uncharacterized protein</fullName>
    </submittedName>
</protein>
<reference evidence="1" key="2">
    <citation type="submission" date="2021-01" db="EMBL/GenBank/DDBJ databases">
        <authorList>
            <person name="Mieszkin S."/>
            <person name="Pouder E."/>
            <person name="Alain K."/>
        </authorList>
    </citation>
    <scope>NUCLEOTIDE SEQUENCE</scope>
    <source>
        <strain evidence="1">HW T2.11</strain>
    </source>
</reference>
<evidence type="ECO:0000313" key="2">
    <source>
        <dbReference type="Proteomes" id="UP000708298"/>
    </source>
</evidence>
<reference evidence="1" key="1">
    <citation type="journal article" date="2021" name="Microorganisms">
        <title>Acidisoma silvae sp. nov. and Acidisomacellulosilytica sp. nov., Two Acidophilic Bacteria Isolated from Decaying Wood, Hydrolyzing Cellulose and Producing Poly-3-hydroxybutyrate.</title>
        <authorList>
            <person name="Mieszkin S."/>
            <person name="Pouder E."/>
            <person name="Uroz S."/>
            <person name="Simon-Colin C."/>
            <person name="Alain K."/>
        </authorList>
    </citation>
    <scope>NUCLEOTIDE SEQUENCE</scope>
    <source>
        <strain evidence="1">HW T2.11</strain>
    </source>
</reference>
<sequence length="177" mass="19243">MATIQDTAINLDMGANAPAVIGFEIETFLAARPNILAQDYTVLRQPADASRLQPPFWANRVEFAWTTEAGHLPCLVEMLDNLTLKNCATIGGVILIHAGSFPSSPPPLLLMARHACFYYLAPTVSVLLEGATVGLAVPPIWNLHRISLQTWSELQRGSVQRLPAVLFSEGPLIQAVM</sequence>
<comment type="caution">
    <text evidence="1">The sequence shown here is derived from an EMBL/GenBank/DDBJ whole genome shotgun (WGS) entry which is preliminary data.</text>
</comment>
<dbReference type="RefSeq" id="WP_227322787.1">
    <property type="nucleotide sequence ID" value="NZ_JAESVB010000010.1"/>
</dbReference>
<dbReference type="Proteomes" id="UP000708298">
    <property type="component" value="Unassembled WGS sequence"/>
</dbReference>
<name>A0A963YVX9_9PROT</name>